<comment type="caution">
    <text evidence="4">The sequence shown here is derived from an EMBL/GenBank/DDBJ whole genome shotgun (WGS) entry which is preliminary data.</text>
</comment>
<accession>A0A2A9G3C5</accession>
<dbReference type="GO" id="GO:0009239">
    <property type="term" value="P:enterobactin biosynthetic process"/>
    <property type="evidence" value="ECO:0007669"/>
    <property type="project" value="TreeGrafter"/>
</dbReference>
<dbReference type="Pfam" id="PF00668">
    <property type="entry name" value="Condensation"/>
    <property type="match status" value="1"/>
</dbReference>
<dbReference type="PANTHER" id="PTHR45527:SF1">
    <property type="entry name" value="FATTY ACID SYNTHASE"/>
    <property type="match status" value="1"/>
</dbReference>
<feature type="compositionally biased region" description="Polar residues" evidence="1">
    <location>
        <begin position="661"/>
        <end position="673"/>
    </location>
</feature>
<name>A0A2A9G3C5_9PSEU</name>
<dbReference type="InterPro" id="IPR020845">
    <property type="entry name" value="AMP-binding_CS"/>
</dbReference>
<dbReference type="GO" id="GO:0043041">
    <property type="term" value="P:amino acid activation for nonribosomal peptide biosynthetic process"/>
    <property type="evidence" value="ECO:0007669"/>
    <property type="project" value="TreeGrafter"/>
</dbReference>
<dbReference type="PROSITE" id="PS00455">
    <property type="entry name" value="AMP_BINDING"/>
    <property type="match status" value="1"/>
</dbReference>
<reference evidence="4 5" key="1">
    <citation type="submission" date="2017-10" db="EMBL/GenBank/DDBJ databases">
        <title>Sequencing the genomes of 1000 actinobacteria strains.</title>
        <authorList>
            <person name="Klenk H.-P."/>
        </authorList>
    </citation>
    <scope>NUCLEOTIDE SEQUENCE [LARGE SCALE GENOMIC DNA]</scope>
    <source>
        <strain evidence="4 5">DSM 46092</strain>
    </source>
</reference>
<dbReference type="GO" id="GO:0008610">
    <property type="term" value="P:lipid biosynthetic process"/>
    <property type="evidence" value="ECO:0007669"/>
    <property type="project" value="UniProtKB-ARBA"/>
</dbReference>
<evidence type="ECO:0000259" key="3">
    <source>
        <dbReference type="Pfam" id="PF00668"/>
    </source>
</evidence>
<sequence>MPDDQQVVPTTEAQKGIWLAESVRRDDRSAYLWGEYTDIDGELDTAHLQAALRRACAETEAVNVSFFSTPAGELRQRFRRAEWVFPLVDLTGEPDPAAAAESRMRAALDRSLDLGSDRLLGGEILRLAARRHWLFLWTHHISLDGAGMTLLSRRIADVYNCLLTSTPIPANGWGGLRDLVDAEAEYRRSDAFERDAAAWRTRMDGRPGFLSLAPVPAAAAGHSARLTTMVPAEEFAALRAAAEATGHRWSRTVAAATAVCLQTLTGSRDVVLSLPVTARCTELSRSVPSMSANVLPLRIEIPRSATIAGLTSTVADRIAAVQRHQRYRGERLRRELGYPEDGRKFFGPVLNIQRFSYGLRFGPGTATVHNVAAPPSEDLSIVAYDRGDGGLRLDFDGNPANHDTALLAQVRDRFVHVLRQFTESPPDALVARLPVATPRQRETVATFGTGAPTRDGPDTAIGLFSEHVRRTPETFAVSSAQTGERLTYRELDARAGRLAARLGAHGAVTGTTVGLLLERSVDLVVAVLATVKTGAAYVPLHREDSPDRLAAVARDADFGLLVTDAATGSDAFAATFRDRGGTTVDLGRPEETAAPAAVTARPDQLACVMFTSGSTGEPKGAAITHGNLASLAKDRWWTEGATARVLLHSPHAFDALTSNSGCRCSPGAKSSSLRRGGRTRPCSNGRSPTTASPACG</sequence>
<dbReference type="GO" id="GO:0005829">
    <property type="term" value="C:cytosol"/>
    <property type="evidence" value="ECO:0007669"/>
    <property type="project" value="TreeGrafter"/>
</dbReference>
<dbReference type="InterPro" id="IPR000873">
    <property type="entry name" value="AMP-dep_synth/lig_dom"/>
</dbReference>
<dbReference type="GO" id="GO:0031177">
    <property type="term" value="F:phosphopantetheine binding"/>
    <property type="evidence" value="ECO:0007669"/>
    <property type="project" value="TreeGrafter"/>
</dbReference>
<dbReference type="InterPro" id="IPR001242">
    <property type="entry name" value="Condensation_dom"/>
</dbReference>
<dbReference type="AlphaFoldDB" id="A0A2A9G3C5"/>
<gene>
    <name evidence="4" type="ORF">ATK36_0884</name>
</gene>
<evidence type="ECO:0000313" key="4">
    <source>
        <dbReference type="EMBL" id="PFG57310.1"/>
    </source>
</evidence>
<dbReference type="Gene3D" id="3.30.559.30">
    <property type="entry name" value="Nonribosomal peptide synthetase, condensation domain"/>
    <property type="match status" value="1"/>
</dbReference>
<feature type="region of interest" description="Disordered" evidence="1">
    <location>
        <begin position="661"/>
        <end position="696"/>
    </location>
</feature>
<dbReference type="SUPFAM" id="SSF56801">
    <property type="entry name" value="Acetyl-CoA synthetase-like"/>
    <property type="match status" value="1"/>
</dbReference>
<feature type="compositionally biased region" description="Polar residues" evidence="1">
    <location>
        <begin position="681"/>
        <end position="696"/>
    </location>
</feature>
<dbReference type="EMBL" id="PDJK01000001">
    <property type="protein sequence ID" value="PFG57310.1"/>
    <property type="molecule type" value="Genomic_DNA"/>
</dbReference>
<evidence type="ECO:0000313" key="5">
    <source>
        <dbReference type="Proteomes" id="UP000243542"/>
    </source>
</evidence>
<dbReference type="SUPFAM" id="SSF52777">
    <property type="entry name" value="CoA-dependent acyltransferases"/>
    <property type="match status" value="2"/>
</dbReference>
<dbReference type="RefSeq" id="WP_098509919.1">
    <property type="nucleotide sequence ID" value="NZ_JBIAKZ010000010.1"/>
</dbReference>
<evidence type="ECO:0000259" key="2">
    <source>
        <dbReference type="Pfam" id="PF00501"/>
    </source>
</evidence>
<feature type="domain" description="AMP-dependent synthetase/ligase" evidence="2">
    <location>
        <begin position="464"/>
        <end position="655"/>
    </location>
</feature>
<dbReference type="Proteomes" id="UP000243542">
    <property type="component" value="Unassembled WGS sequence"/>
</dbReference>
<feature type="domain" description="Condensation" evidence="3">
    <location>
        <begin position="5"/>
        <end position="427"/>
    </location>
</feature>
<dbReference type="Gene3D" id="3.40.50.980">
    <property type="match status" value="2"/>
</dbReference>
<dbReference type="GO" id="GO:0009366">
    <property type="term" value="C:enterobactin synthetase complex"/>
    <property type="evidence" value="ECO:0007669"/>
    <property type="project" value="TreeGrafter"/>
</dbReference>
<dbReference type="GO" id="GO:0047527">
    <property type="term" value="F:2,3-dihydroxybenzoate-serine ligase activity"/>
    <property type="evidence" value="ECO:0007669"/>
    <property type="project" value="TreeGrafter"/>
</dbReference>
<dbReference type="Gene3D" id="3.30.559.10">
    <property type="entry name" value="Chloramphenicol acetyltransferase-like domain"/>
    <property type="match status" value="1"/>
</dbReference>
<keyword evidence="5" id="KW-1185">Reference proteome</keyword>
<dbReference type="Pfam" id="PF00501">
    <property type="entry name" value="AMP-binding"/>
    <property type="match status" value="1"/>
</dbReference>
<dbReference type="PANTHER" id="PTHR45527">
    <property type="entry name" value="NONRIBOSOMAL PEPTIDE SYNTHETASE"/>
    <property type="match status" value="1"/>
</dbReference>
<protein>
    <submittedName>
        <fullName evidence="4">AMP-binding enzyme</fullName>
    </submittedName>
</protein>
<organism evidence="4 5">
    <name type="scientific">Amycolatopsis sulphurea</name>
    <dbReference type="NCBI Taxonomy" id="76022"/>
    <lineage>
        <taxon>Bacteria</taxon>
        <taxon>Bacillati</taxon>
        <taxon>Actinomycetota</taxon>
        <taxon>Actinomycetes</taxon>
        <taxon>Pseudonocardiales</taxon>
        <taxon>Pseudonocardiaceae</taxon>
        <taxon>Amycolatopsis</taxon>
    </lineage>
</organism>
<dbReference type="InterPro" id="IPR023213">
    <property type="entry name" value="CAT-like_dom_sf"/>
</dbReference>
<proteinExistence type="predicted"/>
<evidence type="ECO:0000256" key="1">
    <source>
        <dbReference type="SAM" id="MobiDB-lite"/>
    </source>
</evidence>